<evidence type="ECO:0000256" key="3">
    <source>
        <dbReference type="ARBA" id="ARBA00022555"/>
    </source>
</evidence>
<dbReference type="GO" id="GO:0050660">
    <property type="term" value="F:flavin adenine dinucleotide binding"/>
    <property type="evidence" value="ECO:0007669"/>
    <property type="project" value="InterPro"/>
</dbReference>
<comment type="similarity">
    <text evidence="12">Belongs to the dus family.</text>
</comment>
<dbReference type="PROSITE" id="PS01136">
    <property type="entry name" value="UPF0034"/>
    <property type="match status" value="1"/>
</dbReference>
<feature type="domain" description="DUS-like FMN-binding" evidence="15">
    <location>
        <begin position="20"/>
        <end position="321"/>
    </location>
</feature>
<dbReference type="NCBIfam" id="TIGR00737">
    <property type="entry name" value="nifR3_yhdG"/>
    <property type="match status" value="1"/>
</dbReference>
<evidence type="ECO:0000256" key="6">
    <source>
        <dbReference type="ARBA" id="ARBA00022694"/>
    </source>
</evidence>
<feature type="active site" description="Proton donor" evidence="13">
    <location>
        <position position="107"/>
    </location>
</feature>
<evidence type="ECO:0000256" key="4">
    <source>
        <dbReference type="ARBA" id="ARBA00022630"/>
    </source>
</evidence>
<dbReference type="EC" id="1.3.1.-" evidence="12"/>
<reference evidence="17 19" key="2">
    <citation type="submission" date="2020-04" db="EMBL/GenBank/DDBJ databases">
        <authorList>
            <person name="Hitch T.C.A."/>
            <person name="Wylensek D."/>
            <person name="Clavel T."/>
        </authorList>
    </citation>
    <scope>NUCLEOTIDE SEQUENCE [LARGE SCALE GENOMIC DNA]</scope>
    <source>
        <strain evidence="17 19">WCA-386-APC-2A</strain>
    </source>
</reference>
<dbReference type="Gene3D" id="1.10.1200.80">
    <property type="entry name" value="Putative flavin oxidoreducatase, domain 2"/>
    <property type="match status" value="1"/>
</dbReference>
<accession>A0A1M6NGW9</accession>
<dbReference type="InterPro" id="IPR035587">
    <property type="entry name" value="DUS-like_FMN-bd"/>
</dbReference>
<feature type="binding site" evidence="14">
    <location>
        <begin position="231"/>
        <end position="232"/>
    </location>
    <ligand>
        <name>FMN</name>
        <dbReference type="ChEBI" id="CHEBI:58210"/>
    </ligand>
</feature>
<organism evidence="17 19">
    <name type="scientific">Megasphaera elsdenii</name>
    <dbReference type="NCBI Taxonomy" id="907"/>
    <lineage>
        <taxon>Bacteria</taxon>
        <taxon>Bacillati</taxon>
        <taxon>Bacillota</taxon>
        <taxon>Negativicutes</taxon>
        <taxon>Veillonellales</taxon>
        <taxon>Veillonellaceae</taxon>
        <taxon>Megasphaera</taxon>
    </lineage>
</organism>
<dbReference type="Proteomes" id="UP000238358">
    <property type="component" value="Chromosome"/>
</dbReference>
<keyword evidence="5 12" id="KW-0288">FMN</keyword>
<evidence type="ECO:0000256" key="2">
    <source>
        <dbReference type="ARBA" id="ARBA00002790"/>
    </source>
</evidence>
<evidence type="ECO:0000256" key="10">
    <source>
        <dbReference type="ARBA" id="ARBA00048205"/>
    </source>
</evidence>
<proteinExistence type="inferred from homology"/>
<evidence type="ECO:0000256" key="9">
    <source>
        <dbReference type="ARBA" id="ARBA00023002"/>
    </source>
</evidence>
<evidence type="ECO:0000256" key="7">
    <source>
        <dbReference type="ARBA" id="ARBA00022857"/>
    </source>
</evidence>
<comment type="cofactor">
    <cofactor evidence="1 12 14">
        <name>FMN</name>
        <dbReference type="ChEBI" id="CHEBI:58210"/>
    </cofactor>
</comment>
<evidence type="ECO:0000256" key="8">
    <source>
        <dbReference type="ARBA" id="ARBA00022884"/>
    </source>
</evidence>
<dbReference type="Gene3D" id="3.20.20.70">
    <property type="entry name" value="Aldolase class I"/>
    <property type="match status" value="1"/>
</dbReference>
<feature type="binding site" evidence="14">
    <location>
        <position position="176"/>
    </location>
    <ligand>
        <name>FMN</name>
        <dbReference type="ChEBI" id="CHEBI:58210"/>
    </ligand>
</feature>
<evidence type="ECO:0000256" key="1">
    <source>
        <dbReference type="ARBA" id="ARBA00001917"/>
    </source>
</evidence>
<keyword evidence="8" id="KW-0694">RNA-binding</keyword>
<comment type="function">
    <text evidence="2 12">Catalyzes the synthesis of 5,6-dihydrouridine (D), a modified base found in the D-loop of most tRNAs, via the reduction of the C5-C6 double bond in target uridines.</text>
</comment>
<dbReference type="InterPro" id="IPR018517">
    <property type="entry name" value="tRNA_hU_synthase_CS"/>
</dbReference>
<dbReference type="OrthoDB" id="9764501at2"/>
<sequence length="328" mass="35462">MTATIKPFSIGTVELEAPVILAPMAGVCDAPYRVIAHRYGAALVCAEMVSSQGIRYRNQHTEELLHIEDGEHPLSMQIFGSDPEVMAQAAAVVEEAGADIVDINMGCPVKKVVKNGDGSALMKDLPLAEKVIRAVVRAVSIPVTVKMRTGWDDASFTAPELAKRAEAAGAAAVTVHGRTREQFYSGKADWQKIKAVVQAVSIPVIGNGDVVDGPSAAALMKETGCGAVMVGRGAQGNPWIFPQIRHYLATGEVLPPPTAMERYEQMLSHFEALLAYKGEYIGVREMRSHASWYTHGLYGSAALRERINRAASADEFRSIVRDMMDKAR</sequence>
<keyword evidence="14" id="KW-0547">Nucleotide-binding</keyword>
<dbReference type="SUPFAM" id="SSF51395">
    <property type="entry name" value="FMN-linked oxidoreductases"/>
    <property type="match status" value="1"/>
</dbReference>
<dbReference type="Proteomes" id="UP000536773">
    <property type="component" value="Unassembled WGS sequence"/>
</dbReference>
<dbReference type="AlphaFoldDB" id="A0A1M6NGW9"/>
<dbReference type="Pfam" id="PF01207">
    <property type="entry name" value="Dus"/>
    <property type="match status" value="1"/>
</dbReference>
<dbReference type="InterPro" id="IPR001269">
    <property type="entry name" value="DUS_fam"/>
</dbReference>
<reference evidence="16 18" key="1">
    <citation type="journal article" date="2018" name="Genome Announc.">
        <title>Complete genomes of two Megasphaera elsdenii strains, NCIMB 702410 and ATCC 25940.</title>
        <authorList>
            <person name="Hatmaker E.A."/>
            <person name="O'Dell K."/>
            <person name="Riley L.A."/>
            <person name="Klingeman D.M."/>
            <person name="Guss A.M."/>
        </authorList>
    </citation>
    <scope>NUCLEOTIDE SEQUENCE [LARGE SCALE GENOMIC DNA]</scope>
    <source>
        <strain evidence="16 18">NCIMB702410</strain>
    </source>
</reference>
<evidence type="ECO:0000259" key="15">
    <source>
        <dbReference type="Pfam" id="PF01207"/>
    </source>
</evidence>
<name>A0A1M6NGW9_MEGEL</name>
<dbReference type="PANTHER" id="PTHR45846:SF1">
    <property type="entry name" value="TRNA-DIHYDROURIDINE(47) SYNTHASE [NAD(P)(+)]-LIKE"/>
    <property type="match status" value="1"/>
</dbReference>
<dbReference type="PIRSF" id="PIRSF006621">
    <property type="entry name" value="Dus"/>
    <property type="match status" value="1"/>
</dbReference>
<dbReference type="CDD" id="cd02801">
    <property type="entry name" value="DUS_like_FMN"/>
    <property type="match status" value="1"/>
</dbReference>
<evidence type="ECO:0000256" key="5">
    <source>
        <dbReference type="ARBA" id="ARBA00022643"/>
    </source>
</evidence>
<comment type="catalytic activity">
    <reaction evidence="10">
        <text>a 5,6-dihydrouridine in tRNA + NADP(+) = a uridine in tRNA + NADPH + H(+)</text>
        <dbReference type="Rhea" id="RHEA:23624"/>
        <dbReference type="Rhea" id="RHEA-COMP:13339"/>
        <dbReference type="Rhea" id="RHEA-COMP:13887"/>
        <dbReference type="ChEBI" id="CHEBI:15378"/>
        <dbReference type="ChEBI" id="CHEBI:57783"/>
        <dbReference type="ChEBI" id="CHEBI:58349"/>
        <dbReference type="ChEBI" id="CHEBI:65315"/>
        <dbReference type="ChEBI" id="CHEBI:74443"/>
    </reaction>
</comment>
<evidence type="ECO:0000313" key="19">
    <source>
        <dbReference type="Proteomes" id="UP000536773"/>
    </source>
</evidence>
<feature type="binding site" evidence="14">
    <location>
        <position position="146"/>
    </location>
    <ligand>
        <name>FMN</name>
        <dbReference type="ChEBI" id="CHEBI:58210"/>
    </ligand>
</feature>
<keyword evidence="3" id="KW-0820">tRNA-binding</keyword>
<dbReference type="RefSeq" id="WP_014015104.1">
    <property type="nucleotide sequence ID" value="NZ_AP031433.1"/>
</dbReference>
<feature type="binding site" evidence="14">
    <location>
        <position position="77"/>
    </location>
    <ligand>
        <name>FMN</name>
        <dbReference type="ChEBI" id="CHEBI:58210"/>
    </ligand>
</feature>
<dbReference type="GeneID" id="97491061"/>
<evidence type="ECO:0000256" key="12">
    <source>
        <dbReference type="PIRNR" id="PIRNR006621"/>
    </source>
</evidence>
<keyword evidence="4 12" id="KW-0285">Flavoprotein</keyword>
<dbReference type="PANTHER" id="PTHR45846">
    <property type="entry name" value="TRNA-DIHYDROURIDINE(47) SYNTHASE [NAD(P)(+)]-LIKE"/>
    <property type="match status" value="1"/>
</dbReference>
<evidence type="ECO:0000313" key="18">
    <source>
        <dbReference type="Proteomes" id="UP000238358"/>
    </source>
</evidence>
<dbReference type="EMBL" id="CP027569">
    <property type="protein sequence ID" value="AVO26645.1"/>
    <property type="molecule type" value="Genomic_DNA"/>
</dbReference>
<keyword evidence="7" id="KW-0521">NADP</keyword>
<keyword evidence="6 12" id="KW-0819">tRNA processing</keyword>
<evidence type="ECO:0000313" key="17">
    <source>
        <dbReference type="EMBL" id="NMK39229.1"/>
    </source>
</evidence>
<dbReference type="EMBL" id="JABBJH010000009">
    <property type="protein sequence ID" value="NMK39229.1"/>
    <property type="molecule type" value="Genomic_DNA"/>
</dbReference>
<evidence type="ECO:0000256" key="11">
    <source>
        <dbReference type="ARBA" id="ARBA00048802"/>
    </source>
</evidence>
<dbReference type="InterPro" id="IPR004652">
    <property type="entry name" value="DusB-like"/>
</dbReference>
<dbReference type="GO" id="GO:0000049">
    <property type="term" value="F:tRNA binding"/>
    <property type="evidence" value="ECO:0007669"/>
    <property type="project" value="UniProtKB-KW"/>
</dbReference>
<keyword evidence="9 12" id="KW-0560">Oxidoreductase</keyword>
<comment type="catalytic activity">
    <reaction evidence="11">
        <text>a 5,6-dihydrouridine in tRNA + NAD(+) = a uridine in tRNA + NADH + H(+)</text>
        <dbReference type="Rhea" id="RHEA:54452"/>
        <dbReference type="Rhea" id="RHEA-COMP:13339"/>
        <dbReference type="Rhea" id="RHEA-COMP:13887"/>
        <dbReference type="ChEBI" id="CHEBI:15378"/>
        <dbReference type="ChEBI" id="CHEBI:57540"/>
        <dbReference type="ChEBI" id="CHEBI:57945"/>
        <dbReference type="ChEBI" id="CHEBI:65315"/>
        <dbReference type="ChEBI" id="CHEBI:74443"/>
    </reaction>
</comment>
<gene>
    <name evidence="17" type="primary">dusB</name>
    <name evidence="16" type="ORF">C6Y28_02880</name>
    <name evidence="17" type="ORF">HG933_07520</name>
</gene>
<evidence type="ECO:0000313" key="16">
    <source>
        <dbReference type="EMBL" id="AVO26645.1"/>
    </source>
</evidence>
<dbReference type="InterPro" id="IPR013785">
    <property type="entry name" value="Aldolase_TIM"/>
</dbReference>
<dbReference type="InterPro" id="IPR024036">
    <property type="entry name" value="tRNA-dHydroUridine_Synthase_C"/>
</dbReference>
<evidence type="ECO:0000256" key="14">
    <source>
        <dbReference type="PIRSR" id="PIRSR006621-2"/>
    </source>
</evidence>
<feature type="binding site" evidence="14">
    <location>
        <begin position="23"/>
        <end position="25"/>
    </location>
    <ligand>
        <name>FMN</name>
        <dbReference type="ChEBI" id="CHEBI:58210"/>
    </ligand>
</feature>
<dbReference type="GO" id="GO:0017150">
    <property type="term" value="F:tRNA dihydrouridine synthase activity"/>
    <property type="evidence" value="ECO:0007669"/>
    <property type="project" value="InterPro"/>
</dbReference>
<protein>
    <recommendedName>
        <fullName evidence="12">tRNA-dihydrouridine synthase</fullName>
        <ecNumber evidence="12">1.3.1.-</ecNumber>
    </recommendedName>
</protein>
<evidence type="ECO:0000256" key="13">
    <source>
        <dbReference type="PIRSR" id="PIRSR006621-1"/>
    </source>
</evidence>